<dbReference type="OrthoDB" id="286233at2759"/>
<feature type="compositionally biased region" description="Basic and acidic residues" evidence="11">
    <location>
        <begin position="425"/>
        <end position="446"/>
    </location>
</feature>
<dbReference type="GO" id="GO:0000132">
    <property type="term" value="P:establishment of mitotic spindle orientation"/>
    <property type="evidence" value="ECO:0007669"/>
    <property type="project" value="TreeGrafter"/>
</dbReference>
<proteinExistence type="inferred from homology"/>
<dbReference type="Pfam" id="PF13424">
    <property type="entry name" value="TPR_12"/>
    <property type="match status" value="3"/>
</dbReference>
<feature type="region of interest" description="Disordered" evidence="11">
    <location>
        <begin position="381"/>
        <end position="400"/>
    </location>
</feature>
<dbReference type="InterPro" id="IPR052386">
    <property type="entry name" value="GPSM"/>
</dbReference>
<dbReference type="PROSITE" id="PS50877">
    <property type="entry name" value="GOLOCO"/>
    <property type="match status" value="4"/>
</dbReference>
<dbReference type="GO" id="GO:0042802">
    <property type="term" value="F:identical protein binding"/>
    <property type="evidence" value="ECO:0007669"/>
    <property type="project" value="InterPro"/>
</dbReference>
<dbReference type="GO" id="GO:0005938">
    <property type="term" value="C:cell cortex"/>
    <property type="evidence" value="ECO:0007669"/>
    <property type="project" value="TreeGrafter"/>
</dbReference>
<evidence type="ECO:0000256" key="6">
    <source>
        <dbReference type="ARBA" id="ARBA00022553"/>
    </source>
</evidence>
<evidence type="ECO:0000256" key="8">
    <source>
        <dbReference type="ARBA" id="ARBA00022803"/>
    </source>
</evidence>
<dbReference type="InterPro" id="IPR011717">
    <property type="entry name" value="TPR-4"/>
</dbReference>
<dbReference type="PROSITE" id="PS50005">
    <property type="entry name" value="TPR"/>
    <property type="match status" value="2"/>
</dbReference>
<dbReference type="Pfam" id="PF02188">
    <property type="entry name" value="GoLoco"/>
    <property type="match status" value="3"/>
</dbReference>
<comment type="subcellular location">
    <subcellularLocation>
        <location evidence="1">Cell membrane</location>
    </subcellularLocation>
    <subcellularLocation>
        <location evidence="2">Cytoplasm</location>
    </subcellularLocation>
</comment>
<evidence type="ECO:0000256" key="1">
    <source>
        <dbReference type="ARBA" id="ARBA00004236"/>
    </source>
</evidence>
<dbReference type="PANTHER" id="PTHR45954">
    <property type="entry name" value="LD33695P"/>
    <property type="match status" value="1"/>
</dbReference>
<dbReference type="Proteomes" id="UP000691718">
    <property type="component" value="Unassembled WGS sequence"/>
</dbReference>
<comment type="similarity">
    <text evidence="3">Belongs to the GPSM family.</text>
</comment>
<dbReference type="GO" id="GO:0005886">
    <property type="term" value="C:plasma membrane"/>
    <property type="evidence" value="ECO:0007669"/>
    <property type="project" value="UniProtKB-SubCell"/>
</dbReference>
<dbReference type="Pfam" id="PF13374">
    <property type="entry name" value="TPR_10"/>
    <property type="match status" value="1"/>
</dbReference>
<feature type="compositionally biased region" description="Polar residues" evidence="11">
    <location>
        <begin position="488"/>
        <end position="503"/>
    </location>
</feature>
<dbReference type="FunFam" id="1.25.40.10:FF:000043">
    <property type="entry name" value="G-protein-signaling modulator 2 isoform X1"/>
    <property type="match status" value="1"/>
</dbReference>
<feature type="region of interest" description="Disordered" evidence="11">
    <location>
        <begin position="524"/>
        <end position="590"/>
    </location>
</feature>
<keyword evidence="9" id="KW-0472">Membrane</keyword>
<evidence type="ECO:0000256" key="5">
    <source>
        <dbReference type="ARBA" id="ARBA00022490"/>
    </source>
</evidence>
<keyword evidence="6" id="KW-0597">Phosphoprotein</keyword>
<dbReference type="InterPro" id="IPR003109">
    <property type="entry name" value="GoLoco_motif"/>
</dbReference>
<feature type="repeat" description="TPR" evidence="10">
    <location>
        <begin position="61"/>
        <end position="94"/>
    </location>
</feature>
<feature type="compositionally biased region" description="Basic and acidic residues" evidence="11">
    <location>
        <begin position="524"/>
        <end position="537"/>
    </location>
</feature>
<evidence type="ECO:0000256" key="11">
    <source>
        <dbReference type="SAM" id="MobiDB-lite"/>
    </source>
</evidence>
<organism evidence="12 13">
    <name type="scientific">Parnassius apollo</name>
    <name type="common">Apollo butterfly</name>
    <name type="synonym">Papilio apollo</name>
    <dbReference type="NCBI Taxonomy" id="110799"/>
    <lineage>
        <taxon>Eukaryota</taxon>
        <taxon>Metazoa</taxon>
        <taxon>Ecdysozoa</taxon>
        <taxon>Arthropoda</taxon>
        <taxon>Hexapoda</taxon>
        <taxon>Insecta</taxon>
        <taxon>Pterygota</taxon>
        <taxon>Neoptera</taxon>
        <taxon>Endopterygota</taxon>
        <taxon>Lepidoptera</taxon>
        <taxon>Glossata</taxon>
        <taxon>Ditrysia</taxon>
        <taxon>Papilionoidea</taxon>
        <taxon>Papilionidae</taxon>
        <taxon>Parnassiinae</taxon>
        <taxon>Parnassini</taxon>
        <taxon>Parnassius</taxon>
        <taxon>Parnassius</taxon>
    </lineage>
</organism>
<name>A0A8S3WV69_PARAO</name>
<feature type="compositionally biased region" description="Polar residues" evidence="11">
    <location>
        <begin position="385"/>
        <end position="396"/>
    </location>
</feature>
<evidence type="ECO:0000256" key="2">
    <source>
        <dbReference type="ARBA" id="ARBA00004496"/>
    </source>
</evidence>
<dbReference type="GO" id="GO:0001965">
    <property type="term" value="F:G-protein alpha-subunit binding"/>
    <property type="evidence" value="ECO:0007669"/>
    <property type="project" value="TreeGrafter"/>
</dbReference>
<protein>
    <submittedName>
        <fullName evidence="12">(apollo) hypothetical protein</fullName>
    </submittedName>
</protein>
<comment type="caution">
    <text evidence="12">The sequence shown here is derived from an EMBL/GenBank/DDBJ whole genome shotgun (WGS) entry which is preliminary data.</text>
</comment>
<dbReference type="InterPro" id="IPR019734">
    <property type="entry name" value="TPR_rpt"/>
</dbReference>
<evidence type="ECO:0000313" key="12">
    <source>
        <dbReference type="EMBL" id="CAG4984539.1"/>
    </source>
</evidence>
<dbReference type="GO" id="GO:0005092">
    <property type="term" value="F:GDP-dissociation inhibitor activity"/>
    <property type="evidence" value="ECO:0007669"/>
    <property type="project" value="TreeGrafter"/>
</dbReference>
<dbReference type="PANTHER" id="PTHR45954:SF1">
    <property type="entry name" value="LD33695P"/>
    <property type="match status" value="1"/>
</dbReference>
<keyword evidence="13" id="KW-1185">Reference proteome</keyword>
<evidence type="ECO:0000256" key="7">
    <source>
        <dbReference type="ARBA" id="ARBA00022737"/>
    </source>
</evidence>
<sequence length="754" mass="83500">MSVSASAENLSTDAQSCDGGSMCLELALEGERLCKAGDCRAGVAFFQAAIQAGTDDLRTLSAIYSQLGNAYFYLGDYNKAMQYHKHDLTLARTINDKLGEAKASGNLGNTLKVMGKFAEAIQCCKRHLEISRSLGDKLSEGRALYNLGNVYHAQGKHLGRVGQNDPGHFPQEVRECLLQAVAYYEENLELMRSLGDRQAMGRACGNLGNTCYLLGDFTRAIRYHTERLTIAREVGDKAAERRANSNLGNSHIFLGQFENAAEHYKRTLALAEELGDAAVEAQACYSLGNTYTLLREYRVAEEYHARHLAAARKLQDRVGEGRACWSLGNAHAALGNHEKALYYAKEHYNISKELGDVLGMATAQMNIGDLCKVLGLPNEAEMPSEATSPPVSTVSSEDGARTPFNALRVRRQSMEQLSLIQITPDGKRNEEEKEAVEQPKMVRAESEDNPAESFFELLSRCQSGRMDEQRATLYSNKENRPRSKSGKLQRSASSSDKNTSSPSEEMLNMITDLQSERIDSQRAELRPLVKKPSKESKGASLPGLRPQQTTSTKPEEDFLDMIARVQGSRLEDQRTELPRPKPEERPKTVPDDDFFAMLMRAQSGRMEDQRASIPLKETRTNKGDSNSKKHPLMLQIAKRQKGQRPNWLLRSLPRQAGLWKTLCITIIKMISGAGFLYDVEFVSAKDWCVQADARWRAAAGVPGAGRGRRALLALPAPARYLPPRCLPGAQIDEEQKPEWCPPVDVEEAAGAAGR</sequence>
<feature type="repeat" description="TPR" evidence="10">
    <location>
        <begin position="241"/>
        <end position="274"/>
    </location>
</feature>
<keyword evidence="4" id="KW-1003">Cell membrane</keyword>
<accession>A0A8S3WV69</accession>
<reference evidence="12" key="1">
    <citation type="submission" date="2021-04" db="EMBL/GenBank/DDBJ databases">
        <authorList>
            <person name="Tunstrom K."/>
        </authorList>
    </citation>
    <scope>NUCLEOTIDE SEQUENCE</scope>
</reference>
<feature type="region of interest" description="Disordered" evidence="11">
    <location>
        <begin position="466"/>
        <end position="504"/>
    </location>
</feature>
<gene>
    <name evidence="12" type="ORF">PAPOLLO_LOCUS10879</name>
</gene>
<evidence type="ECO:0000256" key="10">
    <source>
        <dbReference type="PROSITE-ProRule" id="PRU00339"/>
    </source>
</evidence>
<evidence type="ECO:0000256" key="3">
    <source>
        <dbReference type="ARBA" id="ARBA00006600"/>
    </source>
</evidence>
<evidence type="ECO:0000256" key="4">
    <source>
        <dbReference type="ARBA" id="ARBA00022475"/>
    </source>
</evidence>
<dbReference type="Pfam" id="PF07721">
    <property type="entry name" value="TPR_4"/>
    <property type="match status" value="1"/>
</dbReference>
<feature type="compositionally biased region" description="Basic and acidic residues" evidence="11">
    <location>
        <begin position="569"/>
        <end position="590"/>
    </location>
</feature>
<dbReference type="SMART" id="SM00028">
    <property type="entry name" value="TPR"/>
    <property type="match status" value="7"/>
</dbReference>
<evidence type="ECO:0000256" key="9">
    <source>
        <dbReference type="ARBA" id="ARBA00023136"/>
    </source>
</evidence>
<feature type="region of interest" description="Disordered" evidence="11">
    <location>
        <begin position="417"/>
        <end position="451"/>
    </location>
</feature>
<dbReference type="EMBL" id="CAJQZP010000774">
    <property type="protein sequence ID" value="CAG4984539.1"/>
    <property type="molecule type" value="Genomic_DNA"/>
</dbReference>
<keyword evidence="5" id="KW-0963">Cytoplasm</keyword>
<evidence type="ECO:0000313" key="13">
    <source>
        <dbReference type="Proteomes" id="UP000691718"/>
    </source>
</evidence>
<dbReference type="SMART" id="SM00390">
    <property type="entry name" value="GoLoco"/>
    <property type="match status" value="4"/>
</dbReference>
<keyword evidence="8 10" id="KW-0802">TPR repeat</keyword>
<keyword evidence="7" id="KW-0677">Repeat</keyword>
<dbReference type="AlphaFoldDB" id="A0A8S3WV69"/>